<dbReference type="InterPro" id="IPR001611">
    <property type="entry name" value="Leu-rich_rpt"/>
</dbReference>
<dbReference type="PANTHER" id="PTHR27000:SF803">
    <property type="entry name" value="RECEPTOR-LIKE PROTEIN 45"/>
    <property type="match status" value="1"/>
</dbReference>
<dbReference type="Proteomes" id="UP001341840">
    <property type="component" value="Unassembled WGS sequence"/>
</dbReference>
<evidence type="ECO:0000256" key="3">
    <source>
        <dbReference type="ARBA" id="ARBA00022692"/>
    </source>
</evidence>
<keyword evidence="5" id="KW-0677">Repeat</keyword>
<protein>
    <submittedName>
        <fullName evidence="10">Uncharacterized protein</fullName>
    </submittedName>
</protein>
<keyword evidence="4" id="KW-0732">Signal</keyword>
<evidence type="ECO:0000256" key="2">
    <source>
        <dbReference type="ARBA" id="ARBA00022614"/>
    </source>
</evidence>
<dbReference type="InterPro" id="IPR032675">
    <property type="entry name" value="LRR_dom_sf"/>
</dbReference>
<evidence type="ECO:0000256" key="9">
    <source>
        <dbReference type="ARBA" id="ARBA00023180"/>
    </source>
</evidence>
<proteinExistence type="predicted"/>
<dbReference type="Pfam" id="PF13855">
    <property type="entry name" value="LRR_8"/>
    <property type="match status" value="1"/>
</dbReference>
<dbReference type="EMBL" id="JASCZI010100426">
    <property type="protein sequence ID" value="MED6154585.1"/>
    <property type="molecule type" value="Genomic_DNA"/>
</dbReference>
<dbReference type="Gene3D" id="3.80.10.10">
    <property type="entry name" value="Ribonuclease Inhibitor"/>
    <property type="match status" value="1"/>
</dbReference>
<dbReference type="Pfam" id="PF00560">
    <property type="entry name" value="LRR_1"/>
    <property type="match status" value="2"/>
</dbReference>
<dbReference type="PANTHER" id="PTHR27000">
    <property type="entry name" value="LEUCINE-RICH REPEAT RECEPTOR-LIKE PROTEIN KINASE FAMILY PROTEIN-RELATED"/>
    <property type="match status" value="1"/>
</dbReference>
<evidence type="ECO:0000256" key="6">
    <source>
        <dbReference type="ARBA" id="ARBA00022989"/>
    </source>
</evidence>
<comment type="subcellular location">
    <subcellularLocation>
        <location evidence="1">Membrane</location>
        <topology evidence="1">Single-pass type I membrane protein</topology>
    </subcellularLocation>
</comment>
<keyword evidence="3" id="KW-0812">Transmembrane</keyword>
<feature type="non-terminal residue" evidence="10">
    <location>
        <position position="113"/>
    </location>
</feature>
<evidence type="ECO:0000256" key="5">
    <source>
        <dbReference type="ARBA" id="ARBA00022737"/>
    </source>
</evidence>
<keyword evidence="8" id="KW-0675">Receptor</keyword>
<dbReference type="SUPFAM" id="SSF52058">
    <property type="entry name" value="L domain-like"/>
    <property type="match status" value="1"/>
</dbReference>
<keyword evidence="11" id="KW-1185">Reference proteome</keyword>
<comment type="caution">
    <text evidence="10">The sequence shown here is derived from an EMBL/GenBank/DDBJ whole genome shotgun (WGS) entry which is preliminary data.</text>
</comment>
<evidence type="ECO:0000313" key="11">
    <source>
        <dbReference type="Proteomes" id="UP001341840"/>
    </source>
</evidence>
<evidence type="ECO:0000256" key="1">
    <source>
        <dbReference type="ARBA" id="ARBA00004479"/>
    </source>
</evidence>
<name>A0ABU6U1R7_9FABA</name>
<keyword evidence="2" id="KW-0433">Leucine-rich repeat</keyword>
<evidence type="ECO:0000256" key="4">
    <source>
        <dbReference type="ARBA" id="ARBA00022729"/>
    </source>
</evidence>
<evidence type="ECO:0000313" key="10">
    <source>
        <dbReference type="EMBL" id="MED6154585.1"/>
    </source>
</evidence>
<evidence type="ECO:0000256" key="7">
    <source>
        <dbReference type="ARBA" id="ARBA00023136"/>
    </source>
</evidence>
<sequence length="113" mass="12381">MRQLSTLDLSNCQFNGTLPNSVSNLTHLVYLDLSFNNFTGPLPSFNRSNALTRFALNHNSFNGTIPSTHFEGLANLVIIDLADNSLDGTVPSTLFALPSLQQLILSENRFEGP</sequence>
<accession>A0ABU6U1R7</accession>
<keyword evidence="7" id="KW-0472">Membrane</keyword>
<keyword evidence="6" id="KW-1133">Transmembrane helix</keyword>
<keyword evidence="9" id="KW-0325">Glycoprotein</keyword>
<organism evidence="10 11">
    <name type="scientific">Stylosanthes scabra</name>
    <dbReference type="NCBI Taxonomy" id="79078"/>
    <lineage>
        <taxon>Eukaryota</taxon>
        <taxon>Viridiplantae</taxon>
        <taxon>Streptophyta</taxon>
        <taxon>Embryophyta</taxon>
        <taxon>Tracheophyta</taxon>
        <taxon>Spermatophyta</taxon>
        <taxon>Magnoliopsida</taxon>
        <taxon>eudicotyledons</taxon>
        <taxon>Gunneridae</taxon>
        <taxon>Pentapetalae</taxon>
        <taxon>rosids</taxon>
        <taxon>fabids</taxon>
        <taxon>Fabales</taxon>
        <taxon>Fabaceae</taxon>
        <taxon>Papilionoideae</taxon>
        <taxon>50 kb inversion clade</taxon>
        <taxon>dalbergioids sensu lato</taxon>
        <taxon>Dalbergieae</taxon>
        <taxon>Pterocarpus clade</taxon>
        <taxon>Stylosanthes</taxon>
    </lineage>
</organism>
<gene>
    <name evidence="10" type="ORF">PIB30_113954</name>
</gene>
<evidence type="ECO:0000256" key="8">
    <source>
        <dbReference type="ARBA" id="ARBA00023170"/>
    </source>
</evidence>
<reference evidence="10 11" key="1">
    <citation type="journal article" date="2023" name="Plants (Basel)">
        <title>Bridging the Gap: Combining Genomics and Transcriptomics Approaches to Understand Stylosanthes scabra, an Orphan Legume from the Brazilian Caatinga.</title>
        <authorList>
            <person name="Ferreira-Neto J.R.C."/>
            <person name="da Silva M.D."/>
            <person name="Binneck E."/>
            <person name="de Melo N.F."/>
            <person name="da Silva R.H."/>
            <person name="de Melo A.L.T.M."/>
            <person name="Pandolfi V."/>
            <person name="Bustamante F.O."/>
            <person name="Brasileiro-Vidal A.C."/>
            <person name="Benko-Iseppon A.M."/>
        </authorList>
    </citation>
    <scope>NUCLEOTIDE SEQUENCE [LARGE SCALE GENOMIC DNA]</scope>
    <source>
        <tissue evidence="10">Leaves</tissue>
    </source>
</reference>